<dbReference type="InterPro" id="IPR014001">
    <property type="entry name" value="Helicase_ATP-bd"/>
</dbReference>
<evidence type="ECO:0000259" key="3">
    <source>
        <dbReference type="PROSITE" id="PS51192"/>
    </source>
</evidence>
<proteinExistence type="predicted"/>
<dbReference type="GO" id="GO:0005524">
    <property type="term" value="F:ATP binding"/>
    <property type="evidence" value="ECO:0007669"/>
    <property type="project" value="InterPro"/>
</dbReference>
<dbReference type="GO" id="GO:0003676">
    <property type="term" value="F:nucleic acid binding"/>
    <property type="evidence" value="ECO:0007669"/>
    <property type="project" value="InterPro"/>
</dbReference>
<protein>
    <recommendedName>
        <fullName evidence="3">Helicase ATP-binding domain-containing protein</fullName>
    </recommendedName>
</protein>
<comment type="caution">
    <text evidence="4">The sequence shown here is derived from an EMBL/GenBank/DDBJ whole genome shotgun (WGS) entry which is preliminary data.</text>
</comment>
<dbReference type="SUPFAM" id="SSF52540">
    <property type="entry name" value="P-loop containing nucleoside triphosphate hydrolases"/>
    <property type="match status" value="1"/>
</dbReference>
<dbReference type="Proteomes" id="UP001176961">
    <property type="component" value="Unassembled WGS sequence"/>
</dbReference>
<reference evidence="4" key="1">
    <citation type="submission" date="2023-07" db="EMBL/GenBank/DDBJ databases">
        <authorList>
            <consortium name="CYATHOMIX"/>
        </authorList>
    </citation>
    <scope>NUCLEOTIDE SEQUENCE</scope>
    <source>
        <strain evidence="4">N/A</strain>
    </source>
</reference>
<dbReference type="EMBL" id="CATQJL010000223">
    <property type="protein sequence ID" value="CAJ0598634.1"/>
    <property type="molecule type" value="Genomic_DNA"/>
</dbReference>
<evidence type="ECO:0000313" key="4">
    <source>
        <dbReference type="EMBL" id="CAJ0598634.1"/>
    </source>
</evidence>
<dbReference type="GO" id="GO:0016787">
    <property type="term" value="F:hydrolase activity"/>
    <property type="evidence" value="ECO:0007669"/>
    <property type="project" value="UniProtKB-KW"/>
</dbReference>
<evidence type="ECO:0000256" key="2">
    <source>
        <dbReference type="ARBA" id="ARBA00022806"/>
    </source>
</evidence>
<dbReference type="Gene3D" id="3.40.50.300">
    <property type="entry name" value="P-loop containing nucleotide triphosphate hydrolases"/>
    <property type="match status" value="1"/>
</dbReference>
<organism evidence="4 5">
    <name type="scientific">Cylicocyclus nassatus</name>
    <name type="common">Nematode worm</name>
    <dbReference type="NCBI Taxonomy" id="53992"/>
    <lineage>
        <taxon>Eukaryota</taxon>
        <taxon>Metazoa</taxon>
        <taxon>Ecdysozoa</taxon>
        <taxon>Nematoda</taxon>
        <taxon>Chromadorea</taxon>
        <taxon>Rhabditida</taxon>
        <taxon>Rhabditina</taxon>
        <taxon>Rhabditomorpha</taxon>
        <taxon>Strongyloidea</taxon>
        <taxon>Strongylidae</taxon>
        <taxon>Cylicocyclus</taxon>
    </lineage>
</organism>
<name>A0AA36GV22_CYLNA</name>
<keyword evidence="1" id="KW-0378">Hydrolase</keyword>
<dbReference type="PANTHER" id="PTHR47958">
    <property type="entry name" value="ATP-DEPENDENT RNA HELICASE DBP3"/>
    <property type="match status" value="1"/>
</dbReference>
<evidence type="ECO:0000256" key="1">
    <source>
        <dbReference type="ARBA" id="ARBA00022801"/>
    </source>
</evidence>
<dbReference type="Pfam" id="PF00270">
    <property type="entry name" value="DEAD"/>
    <property type="match status" value="1"/>
</dbReference>
<dbReference type="InterPro" id="IPR027417">
    <property type="entry name" value="P-loop_NTPase"/>
</dbReference>
<accession>A0AA36GV22</accession>
<keyword evidence="5" id="KW-1185">Reference proteome</keyword>
<dbReference type="AlphaFoldDB" id="A0AA36GV22"/>
<keyword evidence="2" id="KW-0067">ATP-binding</keyword>
<dbReference type="PROSITE" id="PS51192">
    <property type="entry name" value="HELICASE_ATP_BIND_1"/>
    <property type="match status" value="1"/>
</dbReference>
<keyword evidence="2" id="KW-0547">Nucleotide-binding</keyword>
<dbReference type="InterPro" id="IPR011545">
    <property type="entry name" value="DEAD/DEAH_box_helicase_dom"/>
</dbReference>
<evidence type="ECO:0000313" key="5">
    <source>
        <dbReference type="Proteomes" id="UP001176961"/>
    </source>
</evidence>
<keyword evidence="2" id="KW-0347">Helicase</keyword>
<sequence length="81" mass="9497">MHLRCCSMIQRQQLRRGARLIVVTVGRLNHFIDEGYISLREVKYLFLDEAGRMLDMGFEDSINFIFSHPSLTAKEERHSNV</sequence>
<feature type="domain" description="Helicase ATP-binding" evidence="3">
    <location>
        <begin position="1"/>
        <end position="81"/>
    </location>
</feature>
<dbReference type="GO" id="GO:0004386">
    <property type="term" value="F:helicase activity"/>
    <property type="evidence" value="ECO:0007669"/>
    <property type="project" value="UniProtKB-KW"/>
</dbReference>
<gene>
    <name evidence="4" type="ORF">CYNAS_LOCUS10617</name>
</gene>